<feature type="domain" description="ABC transporter" evidence="9">
    <location>
        <begin position="16"/>
        <end position="242"/>
    </location>
</feature>
<protein>
    <submittedName>
        <fullName evidence="10">Amino acid ABC transporter ATP-binding protein, PAAT family</fullName>
    </submittedName>
</protein>
<gene>
    <name evidence="10" type="ORF">SAMN05216241_11126</name>
</gene>
<dbReference type="PANTHER" id="PTHR43166">
    <property type="entry name" value="AMINO ACID IMPORT ATP-BINDING PROTEIN"/>
    <property type="match status" value="1"/>
</dbReference>
<keyword evidence="8" id="KW-0472">Membrane</keyword>
<dbReference type="GO" id="GO:0035435">
    <property type="term" value="P:phosphate ion transmembrane transport"/>
    <property type="evidence" value="ECO:0007669"/>
    <property type="project" value="InterPro"/>
</dbReference>
<evidence type="ECO:0000259" key="9">
    <source>
        <dbReference type="PROSITE" id="PS50893"/>
    </source>
</evidence>
<keyword evidence="4" id="KW-1003">Cell membrane</keyword>
<dbReference type="RefSeq" id="WP_090021364.1">
    <property type="nucleotide sequence ID" value="NZ_FNCE01000011.1"/>
</dbReference>
<evidence type="ECO:0000313" key="10">
    <source>
        <dbReference type="EMBL" id="SDG40972.1"/>
    </source>
</evidence>
<evidence type="ECO:0000256" key="1">
    <source>
        <dbReference type="ARBA" id="ARBA00004202"/>
    </source>
</evidence>
<organism evidence="10 11">
    <name type="scientific">Limimonas halophila</name>
    <dbReference type="NCBI Taxonomy" id="1082479"/>
    <lineage>
        <taxon>Bacteria</taxon>
        <taxon>Pseudomonadati</taxon>
        <taxon>Pseudomonadota</taxon>
        <taxon>Alphaproteobacteria</taxon>
        <taxon>Rhodospirillales</taxon>
        <taxon>Rhodovibrionaceae</taxon>
        <taxon>Limimonas</taxon>
    </lineage>
</organism>
<evidence type="ECO:0000256" key="8">
    <source>
        <dbReference type="ARBA" id="ARBA00023136"/>
    </source>
</evidence>
<keyword evidence="7 10" id="KW-0067">ATP-binding</keyword>
<dbReference type="SMART" id="SM00382">
    <property type="entry name" value="AAA"/>
    <property type="match status" value="1"/>
</dbReference>
<comment type="subcellular location">
    <subcellularLocation>
        <location evidence="1">Cell membrane</location>
        <topology evidence="1">Peripheral membrane protein</topology>
    </subcellularLocation>
</comment>
<evidence type="ECO:0000256" key="2">
    <source>
        <dbReference type="ARBA" id="ARBA00005417"/>
    </source>
</evidence>
<dbReference type="InterPro" id="IPR050086">
    <property type="entry name" value="MetN_ABC_transporter-like"/>
</dbReference>
<evidence type="ECO:0000256" key="7">
    <source>
        <dbReference type="ARBA" id="ARBA00022840"/>
    </source>
</evidence>
<evidence type="ECO:0000256" key="6">
    <source>
        <dbReference type="ARBA" id="ARBA00022741"/>
    </source>
</evidence>
<evidence type="ECO:0000256" key="4">
    <source>
        <dbReference type="ARBA" id="ARBA00022475"/>
    </source>
</evidence>
<evidence type="ECO:0000256" key="5">
    <source>
        <dbReference type="ARBA" id="ARBA00022592"/>
    </source>
</evidence>
<dbReference type="InterPro" id="IPR003593">
    <property type="entry name" value="AAA+_ATPase"/>
</dbReference>
<keyword evidence="3" id="KW-0813">Transport</keyword>
<dbReference type="InterPro" id="IPR027417">
    <property type="entry name" value="P-loop_NTPase"/>
</dbReference>
<dbReference type="Proteomes" id="UP000199415">
    <property type="component" value="Unassembled WGS sequence"/>
</dbReference>
<proteinExistence type="inferred from homology"/>
<keyword evidence="5" id="KW-0592">Phosphate transport</keyword>
<dbReference type="PROSITE" id="PS50893">
    <property type="entry name" value="ABC_TRANSPORTER_2"/>
    <property type="match status" value="1"/>
</dbReference>
<dbReference type="InterPro" id="IPR005670">
    <property type="entry name" value="PstB-like"/>
</dbReference>
<dbReference type="AlphaFoldDB" id="A0A1G7U0A6"/>
<dbReference type="PANTHER" id="PTHR43166:SF9">
    <property type="entry name" value="GLUTAMATE_ASPARTATE IMPORT ATP-BINDING PROTEIN GLTL"/>
    <property type="match status" value="1"/>
</dbReference>
<evidence type="ECO:0000256" key="3">
    <source>
        <dbReference type="ARBA" id="ARBA00022448"/>
    </source>
</evidence>
<keyword evidence="6" id="KW-0547">Nucleotide-binding</keyword>
<dbReference type="OrthoDB" id="9802264at2"/>
<dbReference type="GO" id="GO:0016887">
    <property type="term" value="F:ATP hydrolysis activity"/>
    <property type="evidence" value="ECO:0007669"/>
    <property type="project" value="InterPro"/>
</dbReference>
<dbReference type="InterPro" id="IPR003439">
    <property type="entry name" value="ABC_transporter-like_ATP-bd"/>
</dbReference>
<dbReference type="GO" id="GO:0005315">
    <property type="term" value="F:phosphate transmembrane transporter activity"/>
    <property type="evidence" value="ECO:0007669"/>
    <property type="project" value="InterPro"/>
</dbReference>
<dbReference type="PROSITE" id="PS00211">
    <property type="entry name" value="ABC_TRANSPORTER_1"/>
    <property type="match status" value="1"/>
</dbReference>
<sequence length="248" mass="27070">MPRDTAPESDNPLLPLDVRGVRLRRGDTPVLDGLDMHLAQATRSVLIGPNGAGKSVTLRVLHGLIEPDAGAVRWAGQPPARAVRMRQAMVFQRPVMLRRSAAANVAYALRVHGVPRRERRRRVAEELDRAGLAHLARRPAPALSGGEQQRLAIARAWATRPAVMLLDEPTANLDPAGAHAVEALIAEIHASGAKIVMTTHDMAQARRLGEDVLFMHRGRLVEHTPAETFFTAPRTDDARAFAEGRLLL</sequence>
<name>A0A1G7U0A6_9PROT</name>
<dbReference type="SUPFAM" id="SSF52540">
    <property type="entry name" value="P-loop containing nucleoside triphosphate hydrolases"/>
    <property type="match status" value="1"/>
</dbReference>
<reference evidence="10 11" key="1">
    <citation type="submission" date="2016-10" db="EMBL/GenBank/DDBJ databases">
        <authorList>
            <person name="de Groot N.N."/>
        </authorList>
    </citation>
    <scope>NUCLEOTIDE SEQUENCE [LARGE SCALE GENOMIC DNA]</scope>
    <source>
        <strain evidence="10 11">DSM 25584</strain>
    </source>
</reference>
<evidence type="ECO:0000313" key="11">
    <source>
        <dbReference type="Proteomes" id="UP000199415"/>
    </source>
</evidence>
<dbReference type="Gene3D" id="3.40.50.300">
    <property type="entry name" value="P-loop containing nucleotide triphosphate hydrolases"/>
    <property type="match status" value="1"/>
</dbReference>
<dbReference type="Pfam" id="PF00005">
    <property type="entry name" value="ABC_tran"/>
    <property type="match status" value="1"/>
</dbReference>
<dbReference type="EMBL" id="FNCE01000011">
    <property type="protein sequence ID" value="SDG40972.1"/>
    <property type="molecule type" value="Genomic_DNA"/>
</dbReference>
<dbReference type="STRING" id="1082479.SAMN05216241_11126"/>
<dbReference type="GO" id="GO:0005886">
    <property type="term" value="C:plasma membrane"/>
    <property type="evidence" value="ECO:0007669"/>
    <property type="project" value="UniProtKB-SubCell"/>
</dbReference>
<dbReference type="GO" id="GO:0005524">
    <property type="term" value="F:ATP binding"/>
    <property type="evidence" value="ECO:0007669"/>
    <property type="project" value="UniProtKB-KW"/>
</dbReference>
<comment type="similarity">
    <text evidence="2">Belongs to the ABC transporter superfamily.</text>
</comment>
<dbReference type="InterPro" id="IPR017871">
    <property type="entry name" value="ABC_transporter-like_CS"/>
</dbReference>
<dbReference type="CDD" id="cd03260">
    <property type="entry name" value="ABC_PstB_phosphate_transporter"/>
    <property type="match status" value="1"/>
</dbReference>
<accession>A0A1G7U0A6</accession>
<keyword evidence="11" id="KW-1185">Reference proteome</keyword>